<evidence type="ECO:0000313" key="4">
    <source>
        <dbReference type="Proteomes" id="UP000467305"/>
    </source>
</evidence>
<comment type="caution">
    <text evidence="3">The sequence shown here is derived from an EMBL/GenBank/DDBJ whole genome shotgun (WGS) entry which is preliminary data.</text>
</comment>
<feature type="coiled-coil region" evidence="1">
    <location>
        <begin position="24"/>
        <end position="51"/>
    </location>
</feature>
<keyword evidence="1" id="KW-0175">Coiled coil</keyword>
<evidence type="ECO:0000256" key="2">
    <source>
        <dbReference type="SAM" id="SignalP"/>
    </source>
</evidence>
<name>A0A7J5APD0_9FLAO</name>
<dbReference type="OrthoDB" id="1454137at2"/>
<dbReference type="Proteomes" id="UP000467305">
    <property type="component" value="Unassembled WGS sequence"/>
</dbReference>
<reference evidence="3 4" key="1">
    <citation type="submission" date="2019-09" db="EMBL/GenBank/DDBJ databases">
        <authorList>
            <person name="Cao W.R."/>
        </authorList>
    </citation>
    <scope>NUCLEOTIDE SEQUENCE [LARGE SCALE GENOMIC DNA]</scope>
    <source>
        <strain evidence="4">a4</strain>
    </source>
</reference>
<dbReference type="RefSeq" id="WP_150898680.1">
    <property type="nucleotide sequence ID" value="NZ_WAAU01000008.1"/>
</dbReference>
<feature type="signal peptide" evidence="2">
    <location>
        <begin position="1"/>
        <end position="21"/>
    </location>
</feature>
<evidence type="ECO:0000256" key="1">
    <source>
        <dbReference type="SAM" id="Coils"/>
    </source>
</evidence>
<accession>A0A7J5APD0</accession>
<evidence type="ECO:0008006" key="5">
    <source>
        <dbReference type="Google" id="ProtNLM"/>
    </source>
</evidence>
<feature type="chain" id="PRO_5029830995" description="DUF3826 domain-containing protein" evidence="2">
    <location>
        <begin position="22"/>
        <end position="212"/>
    </location>
</feature>
<keyword evidence="4" id="KW-1185">Reference proteome</keyword>
<gene>
    <name evidence="3" type="ORF">F7018_03880</name>
</gene>
<proteinExistence type="predicted"/>
<dbReference type="EMBL" id="WAAU01000008">
    <property type="protein sequence ID" value="KAB1159461.1"/>
    <property type="molecule type" value="Genomic_DNA"/>
</dbReference>
<keyword evidence="2" id="KW-0732">Signal</keyword>
<protein>
    <recommendedName>
        <fullName evidence="5">DUF3826 domain-containing protein</fullName>
    </recommendedName>
</protein>
<evidence type="ECO:0000313" key="3">
    <source>
        <dbReference type="EMBL" id="KAB1159461.1"/>
    </source>
</evidence>
<dbReference type="AlphaFoldDB" id="A0A7J5APD0"/>
<sequence>MKAIKNILIVTLLIASSITFAQDKKLSEKQKEQAKEKLAQYFEKLNLSETQKASYETIAKKYGEQLKFVKEAGLSKQEKIKEVQRIQSEKDSELKELLSEEQYLMYQDFKTDKRKSLSKNFSGEFSEYINRLNLTEDQKPQYIEISKRYGSQLKALKNSSKSRFSKYRAYKSIQKGKNKEMKSLLSSKQYKVYLEIQKEVQKKMKEKRKEKK</sequence>
<organism evidence="3 4">
    <name type="scientific">Tenacibaculum aiptasiae</name>
    <dbReference type="NCBI Taxonomy" id="426481"/>
    <lineage>
        <taxon>Bacteria</taxon>
        <taxon>Pseudomonadati</taxon>
        <taxon>Bacteroidota</taxon>
        <taxon>Flavobacteriia</taxon>
        <taxon>Flavobacteriales</taxon>
        <taxon>Flavobacteriaceae</taxon>
        <taxon>Tenacibaculum</taxon>
    </lineage>
</organism>